<proteinExistence type="predicted"/>
<protein>
    <recommendedName>
        <fullName evidence="2">DUF560 domain-containing protein</fullName>
    </recommendedName>
</protein>
<dbReference type="AlphaFoldDB" id="A0A0F9TWJ6"/>
<comment type="caution">
    <text evidence="1">The sequence shown here is derived from an EMBL/GenBank/DDBJ whole genome shotgun (WGS) entry which is preliminary data.</text>
</comment>
<evidence type="ECO:0008006" key="2">
    <source>
        <dbReference type="Google" id="ProtNLM"/>
    </source>
</evidence>
<gene>
    <name evidence="1" type="ORF">LCGC14_0296450</name>
</gene>
<dbReference type="EMBL" id="LAZR01000181">
    <property type="protein sequence ID" value="KKN83709.1"/>
    <property type="molecule type" value="Genomic_DNA"/>
</dbReference>
<name>A0A0F9TWJ6_9ZZZZ</name>
<reference evidence="1" key="1">
    <citation type="journal article" date="2015" name="Nature">
        <title>Complex archaea that bridge the gap between prokaryotes and eukaryotes.</title>
        <authorList>
            <person name="Spang A."/>
            <person name="Saw J.H."/>
            <person name="Jorgensen S.L."/>
            <person name="Zaremba-Niedzwiedzka K."/>
            <person name="Martijn J."/>
            <person name="Lind A.E."/>
            <person name="van Eijk R."/>
            <person name="Schleper C."/>
            <person name="Guy L."/>
            <person name="Ettema T.J."/>
        </authorList>
    </citation>
    <scope>NUCLEOTIDE SEQUENCE</scope>
</reference>
<dbReference type="InterPro" id="IPR018759">
    <property type="entry name" value="BBP2_2"/>
</dbReference>
<sequence length="395" mass="44557">MKFKNSTSITLLAVFFSCNVSALEPASIKTESGVDITPLLESKYEYDNNIFNSSSNEKSSTKLVVKPSVNFQMIDALNTFSMGTYVESGTYFSSSDDNYLDGGFEAATHLEPSSRDRFDFKYEYDFKTEQRGTGVSEGLLNLLDDPSEFREQNADLRYEFGGITSSRFALLANYQDIRFTNNRNLTQYRDFDERLLGGQFLYALSALTDLTLDASYTGIRYDLIDESGVTRDSNVKELLVGVRWEATALTTGVAKIGYQNKSFKAFERGDFNGVSWLVEAQWAPLSYSTFRFTSQAGAVDPDTFGDYIDQKGVSLGWEHTWSSLVSTSAVYSYTNDDFSGVEREDDSQELVLSVIHNTARWLETSMYYTYQDKDSNLALFKFDKSIVGINFKVSM</sequence>
<accession>A0A0F9TWJ6</accession>
<evidence type="ECO:0000313" key="1">
    <source>
        <dbReference type="EMBL" id="KKN83709.1"/>
    </source>
</evidence>
<dbReference type="Pfam" id="PF10082">
    <property type="entry name" value="BBP2_2"/>
    <property type="match status" value="1"/>
</dbReference>
<dbReference type="SUPFAM" id="SSF56935">
    <property type="entry name" value="Porins"/>
    <property type="match status" value="1"/>
</dbReference>
<dbReference type="PROSITE" id="PS51257">
    <property type="entry name" value="PROKAR_LIPOPROTEIN"/>
    <property type="match status" value="1"/>
</dbReference>
<organism evidence="1">
    <name type="scientific">marine sediment metagenome</name>
    <dbReference type="NCBI Taxonomy" id="412755"/>
    <lineage>
        <taxon>unclassified sequences</taxon>
        <taxon>metagenomes</taxon>
        <taxon>ecological metagenomes</taxon>
    </lineage>
</organism>